<accession>A0AAV2YQD7</accession>
<dbReference type="Proteomes" id="UP001146120">
    <property type="component" value="Unassembled WGS sequence"/>
</dbReference>
<comment type="caution">
    <text evidence="1">The sequence shown here is derived from an EMBL/GenBank/DDBJ whole genome shotgun (WGS) entry which is preliminary data.</text>
</comment>
<sequence length="19" mass="2237">MQWVVQRNHPISEVGNQLT</sequence>
<reference evidence="1" key="1">
    <citation type="submission" date="2022-11" db="EMBL/GenBank/DDBJ databases">
        <authorList>
            <person name="Morgan W.R."/>
            <person name="Tartar A."/>
        </authorList>
    </citation>
    <scope>NUCLEOTIDE SEQUENCE</scope>
    <source>
        <strain evidence="1">ARSEF 373</strain>
    </source>
</reference>
<protein>
    <submittedName>
        <fullName evidence="1">Uncharacterized protein</fullName>
    </submittedName>
</protein>
<gene>
    <name evidence="1" type="ORF">N0F65_005235</name>
</gene>
<evidence type="ECO:0000313" key="2">
    <source>
        <dbReference type="Proteomes" id="UP001146120"/>
    </source>
</evidence>
<evidence type="ECO:0000313" key="1">
    <source>
        <dbReference type="EMBL" id="DAZ95543.1"/>
    </source>
</evidence>
<dbReference type="AlphaFoldDB" id="A0AAV2YQD7"/>
<organism evidence="1 2">
    <name type="scientific">Lagenidium giganteum</name>
    <dbReference type="NCBI Taxonomy" id="4803"/>
    <lineage>
        <taxon>Eukaryota</taxon>
        <taxon>Sar</taxon>
        <taxon>Stramenopiles</taxon>
        <taxon>Oomycota</taxon>
        <taxon>Peronosporomycetes</taxon>
        <taxon>Pythiales</taxon>
        <taxon>Pythiaceae</taxon>
    </lineage>
</organism>
<name>A0AAV2YQD7_9STRA</name>
<dbReference type="EMBL" id="DAKRPA010000200">
    <property type="protein sequence ID" value="DAZ95543.1"/>
    <property type="molecule type" value="Genomic_DNA"/>
</dbReference>
<proteinExistence type="predicted"/>
<reference evidence="1" key="2">
    <citation type="journal article" date="2023" name="Microbiol Resour">
        <title>Decontamination and Annotation of the Draft Genome Sequence of the Oomycete Lagenidium giganteum ARSEF 373.</title>
        <authorList>
            <person name="Morgan W.R."/>
            <person name="Tartar A."/>
        </authorList>
    </citation>
    <scope>NUCLEOTIDE SEQUENCE</scope>
    <source>
        <strain evidence="1">ARSEF 373</strain>
    </source>
</reference>
<keyword evidence="2" id="KW-1185">Reference proteome</keyword>